<dbReference type="Pfam" id="PF00268">
    <property type="entry name" value="Ribonuc_red_sm"/>
    <property type="match status" value="1"/>
</dbReference>
<comment type="cofactor">
    <cofactor evidence="2">
        <name>Fe cation</name>
        <dbReference type="ChEBI" id="CHEBI:24875"/>
    </cofactor>
</comment>
<evidence type="ECO:0000313" key="11">
    <source>
        <dbReference type="EMBL" id="GER91011.1"/>
    </source>
</evidence>
<protein>
    <recommendedName>
        <fullName evidence="4">R2-like ligand binding oxidase</fullName>
    </recommendedName>
    <alternativeName>
        <fullName evidence="10">Ribonucleotide reductase R2 subunit homolog</fullName>
    </alternativeName>
    <alternativeName>
        <fullName evidence="9">Ribonucleotide reductase small subunit homolog</fullName>
    </alternativeName>
</protein>
<evidence type="ECO:0000313" key="12">
    <source>
        <dbReference type="Proteomes" id="UP000326912"/>
    </source>
</evidence>
<evidence type="ECO:0000256" key="6">
    <source>
        <dbReference type="ARBA" id="ARBA00023002"/>
    </source>
</evidence>
<dbReference type="CDD" id="cd07911">
    <property type="entry name" value="RNRR2_Rv0233_like"/>
    <property type="match status" value="1"/>
</dbReference>
<name>A0A5J4KX20_9CHLR</name>
<comment type="caution">
    <text evidence="11">The sequence shown here is derived from an EMBL/GenBank/DDBJ whole genome shotgun (WGS) entry which is preliminary data.</text>
</comment>
<evidence type="ECO:0000256" key="4">
    <source>
        <dbReference type="ARBA" id="ARBA00013559"/>
    </source>
</evidence>
<evidence type="ECO:0000256" key="1">
    <source>
        <dbReference type="ARBA" id="ARBA00001936"/>
    </source>
</evidence>
<dbReference type="RefSeq" id="WP_151758711.1">
    <property type="nucleotide sequence ID" value="NZ_BKZW01000003.1"/>
</dbReference>
<evidence type="ECO:0000256" key="3">
    <source>
        <dbReference type="ARBA" id="ARBA00007873"/>
    </source>
</evidence>
<evidence type="ECO:0000256" key="5">
    <source>
        <dbReference type="ARBA" id="ARBA00022723"/>
    </source>
</evidence>
<keyword evidence="5" id="KW-0479">Metal-binding</keyword>
<dbReference type="GO" id="GO:0016491">
    <property type="term" value="F:oxidoreductase activity"/>
    <property type="evidence" value="ECO:0007669"/>
    <property type="project" value="UniProtKB-KW"/>
</dbReference>
<proteinExistence type="inferred from homology"/>
<dbReference type="PANTHER" id="PTHR23409:SF36">
    <property type="entry name" value="R2-LIKE LIGAND BINDING OXIDASE"/>
    <property type="match status" value="1"/>
</dbReference>
<evidence type="ECO:0000256" key="7">
    <source>
        <dbReference type="ARBA" id="ARBA00023004"/>
    </source>
</evidence>
<comment type="similarity">
    <text evidence="3">Belongs to the ribonucleoside diphosphate reductase small chain family. R2-like ligand binding oxidase subfamily.</text>
</comment>
<dbReference type="GO" id="GO:0009263">
    <property type="term" value="P:deoxyribonucleotide biosynthetic process"/>
    <property type="evidence" value="ECO:0007669"/>
    <property type="project" value="InterPro"/>
</dbReference>
<reference evidence="11 12" key="1">
    <citation type="submission" date="2019-10" db="EMBL/GenBank/DDBJ databases">
        <title>Dictyobacter vulcani sp. nov., within the class Ktedonobacteria, isolated from soil of volcanic Mt. Zao.</title>
        <authorList>
            <person name="Zheng Y."/>
            <person name="Wang C.M."/>
            <person name="Sakai Y."/>
            <person name="Abe K."/>
            <person name="Yokota A."/>
            <person name="Yabe S."/>
        </authorList>
    </citation>
    <scope>NUCLEOTIDE SEQUENCE [LARGE SCALE GENOMIC DNA]</scope>
    <source>
        <strain evidence="11 12">W12</strain>
    </source>
</reference>
<comment type="cofactor">
    <cofactor evidence="1">
        <name>Mn(2+)</name>
        <dbReference type="ChEBI" id="CHEBI:29035"/>
    </cofactor>
</comment>
<dbReference type="EMBL" id="BKZW01000003">
    <property type="protein sequence ID" value="GER91011.1"/>
    <property type="molecule type" value="Genomic_DNA"/>
</dbReference>
<dbReference type="InterPro" id="IPR012348">
    <property type="entry name" value="RNR-like"/>
</dbReference>
<dbReference type="AlphaFoldDB" id="A0A5J4KX20"/>
<evidence type="ECO:0000256" key="10">
    <source>
        <dbReference type="ARBA" id="ARBA00032636"/>
    </source>
</evidence>
<keyword evidence="7" id="KW-0408">Iron</keyword>
<evidence type="ECO:0000256" key="8">
    <source>
        <dbReference type="ARBA" id="ARBA00023211"/>
    </source>
</evidence>
<dbReference type="SUPFAM" id="SSF47240">
    <property type="entry name" value="Ferritin-like"/>
    <property type="match status" value="1"/>
</dbReference>
<keyword evidence="8" id="KW-0464">Manganese</keyword>
<accession>A0A5J4KX20</accession>
<dbReference type="GO" id="GO:0046872">
    <property type="term" value="F:metal ion binding"/>
    <property type="evidence" value="ECO:0007669"/>
    <property type="project" value="UniProtKB-KW"/>
</dbReference>
<sequence length="303" mass="35203">MTLQFQHSSFQTTSSLGLRQDILPMRLYHKAKKLGIWNPVSIDFTQDIQDWQNCSPEEQETLLTLTSLFQAGEESVTLDILPMISVIARQGRLEEELFLTTFLFEEAKHTEFFRRFLDEVTHTTKDLHGYLSPSYRKIFFEELPQTMGALNTDFSARAQACAAVTYNMIVEGVLAETGYQAYFDMLDRNQIMPGLKQGLVYLKRDESRHIAYGIFLISRLVAENIEVWDAIEQRMNELLPYALDVIQETDSSLPAGEENRFGIRLTDYVEFAVNQFTRRLQKIEQSRTRTLEQLYQDQPELLQ</sequence>
<evidence type="ECO:0000256" key="2">
    <source>
        <dbReference type="ARBA" id="ARBA00001962"/>
    </source>
</evidence>
<dbReference type="NCBIfam" id="NF006202">
    <property type="entry name" value="PRK08326.1-5"/>
    <property type="match status" value="1"/>
</dbReference>
<keyword evidence="6" id="KW-0560">Oxidoreductase</keyword>
<dbReference type="PANTHER" id="PTHR23409">
    <property type="entry name" value="RIBONUCLEOSIDE-DIPHOSPHATE REDUCTASE SMALL CHAIN"/>
    <property type="match status" value="1"/>
</dbReference>
<dbReference type="InterPro" id="IPR009078">
    <property type="entry name" value="Ferritin-like_SF"/>
</dbReference>
<dbReference type="InterPro" id="IPR033908">
    <property type="entry name" value="R2LOX"/>
</dbReference>
<dbReference type="InterPro" id="IPR000358">
    <property type="entry name" value="RNR_small_fam"/>
</dbReference>
<dbReference type="NCBIfam" id="NF006200">
    <property type="entry name" value="PRK08326.1-3"/>
    <property type="match status" value="1"/>
</dbReference>
<evidence type="ECO:0000256" key="9">
    <source>
        <dbReference type="ARBA" id="ARBA00031672"/>
    </source>
</evidence>
<keyword evidence="12" id="KW-1185">Reference proteome</keyword>
<dbReference type="Proteomes" id="UP000326912">
    <property type="component" value="Unassembled WGS sequence"/>
</dbReference>
<organism evidence="11 12">
    <name type="scientific">Dictyobacter vulcani</name>
    <dbReference type="NCBI Taxonomy" id="2607529"/>
    <lineage>
        <taxon>Bacteria</taxon>
        <taxon>Bacillati</taxon>
        <taxon>Chloroflexota</taxon>
        <taxon>Ktedonobacteria</taxon>
        <taxon>Ktedonobacterales</taxon>
        <taxon>Dictyobacteraceae</taxon>
        <taxon>Dictyobacter</taxon>
    </lineage>
</organism>
<dbReference type="Gene3D" id="1.10.620.20">
    <property type="entry name" value="Ribonucleotide Reductase, subunit A"/>
    <property type="match status" value="1"/>
</dbReference>
<gene>
    <name evidence="11" type="ORF">KDW_51730</name>
</gene>